<evidence type="ECO:0000313" key="7">
    <source>
        <dbReference type="Proteomes" id="UP000595437"/>
    </source>
</evidence>
<evidence type="ECO:0000256" key="4">
    <source>
        <dbReference type="ARBA" id="ARBA00023242"/>
    </source>
</evidence>
<organism evidence="6 7">
    <name type="scientific">Caligus rogercresseyi</name>
    <name type="common">Sea louse</name>
    <dbReference type="NCBI Taxonomy" id="217165"/>
    <lineage>
        <taxon>Eukaryota</taxon>
        <taxon>Metazoa</taxon>
        <taxon>Ecdysozoa</taxon>
        <taxon>Arthropoda</taxon>
        <taxon>Crustacea</taxon>
        <taxon>Multicrustacea</taxon>
        <taxon>Hexanauplia</taxon>
        <taxon>Copepoda</taxon>
        <taxon>Siphonostomatoida</taxon>
        <taxon>Caligidae</taxon>
        <taxon>Caligus</taxon>
    </lineage>
</organism>
<dbReference type="SUPFAM" id="SSF48403">
    <property type="entry name" value="Ankyrin repeat"/>
    <property type="match status" value="1"/>
</dbReference>
<proteinExistence type="predicted"/>
<dbReference type="Proteomes" id="UP000595437">
    <property type="component" value="Chromosome 1"/>
</dbReference>
<evidence type="ECO:0000313" key="6">
    <source>
        <dbReference type="EMBL" id="QQP55667.1"/>
    </source>
</evidence>
<feature type="repeat" description="ANK" evidence="5">
    <location>
        <begin position="459"/>
        <end position="491"/>
    </location>
</feature>
<name>A0A7T8KGT1_CALRO</name>
<dbReference type="SMART" id="SM00248">
    <property type="entry name" value="ANK"/>
    <property type="match status" value="2"/>
</dbReference>
<dbReference type="Gene3D" id="1.25.40.20">
    <property type="entry name" value="Ankyrin repeat-containing domain"/>
    <property type="match status" value="1"/>
</dbReference>
<keyword evidence="5" id="KW-0040">ANK repeat</keyword>
<comment type="subcellular location">
    <subcellularLocation>
        <location evidence="1">Nucleus</location>
    </subcellularLocation>
</comment>
<evidence type="ECO:0000256" key="1">
    <source>
        <dbReference type="ARBA" id="ARBA00004123"/>
    </source>
</evidence>
<dbReference type="InterPro" id="IPR052311">
    <property type="entry name" value="MMS22L-TONSL_complex_comp"/>
</dbReference>
<keyword evidence="2" id="KW-0433">Leucine-rich repeat</keyword>
<feature type="non-terminal residue" evidence="6">
    <location>
        <position position="519"/>
    </location>
</feature>
<dbReference type="GO" id="GO:0000724">
    <property type="term" value="P:double-strand break repair via homologous recombination"/>
    <property type="evidence" value="ECO:0007669"/>
    <property type="project" value="TreeGrafter"/>
</dbReference>
<protein>
    <submittedName>
        <fullName evidence="6">Tonsokulike proteinlike</fullName>
    </submittedName>
</protein>
<feature type="repeat" description="ANK" evidence="5">
    <location>
        <begin position="426"/>
        <end position="458"/>
    </location>
</feature>
<dbReference type="InterPro" id="IPR036770">
    <property type="entry name" value="Ankyrin_rpt-contain_sf"/>
</dbReference>
<dbReference type="GO" id="GO:0031297">
    <property type="term" value="P:replication fork processing"/>
    <property type="evidence" value="ECO:0007669"/>
    <property type="project" value="TreeGrafter"/>
</dbReference>
<dbReference type="Pfam" id="PF13637">
    <property type="entry name" value="Ank_4"/>
    <property type="match status" value="1"/>
</dbReference>
<dbReference type="PANTHER" id="PTHR46358">
    <property type="entry name" value="TONSOKU-LIKE PROTEIN"/>
    <property type="match status" value="1"/>
</dbReference>
<sequence length="519" mass="59545">VYDEESRFTMDSPEISADLIKASDFSKRAESAIKDILDPSVSIREKEEMRCAIYANRFKIAHFRGRTENSLEYFARGERLMMENKFSERLSSLYASRSFLEHKAGNLESALSYIENAIKITSGSSKDLVLRDKALILLDLRSFNKAQLLCIEAYKSVPKASREVFKALLQSVTKILNILDTESQCEVEKLERLGDECSKVDAFRAAIWYYDNAVTRWKAGPQNDYKRLSGLLTSLAMTYKDLKMFDIASEYYQKELRISQTYPEEAFKTLMALCVTSDLGEKPLDVLKPLYTEAWKLTKDLKDERKEMHCLKEFIDFYDRRGENDGFLEQLRESLSSLLSDNGMSIEDIGPEVEESRENSDLEEFDVDELIYRMDASDKRSKRKVNLKKDMKGETELHRKVKTPGHKREVARLIETCVFVDLEDNANYTPLHEASNHGQLEYVEMLIAAGADVNKVSESGTSPLISAAVNGHMDVMEYLLDQGAKPYHQDSDGWSALDYFKDADLSNNKIWRKKSRAKE</sequence>
<keyword evidence="4" id="KW-0539">Nucleus</keyword>
<dbReference type="Gene3D" id="1.25.40.10">
    <property type="entry name" value="Tetratricopeptide repeat domain"/>
    <property type="match status" value="2"/>
</dbReference>
<dbReference type="PANTHER" id="PTHR46358:SF1">
    <property type="entry name" value="TONSOKU-LIKE PROTEIN"/>
    <property type="match status" value="1"/>
</dbReference>
<accession>A0A7T8KGT1</accession>
<keyword evidence="3" id="KW-0677">Repeat</keyword>
<evidence type="ECO:0000256" key="5">
    <source>
        <dbReference type="PROSITE-ProRule" id="PRU00023"/>
    </source>
</evidence>
<dbReference type="InterPro" id="IPR011990">
    <property type="entry name" value="TPR-like_helical_dom_sf"/>
</dbReference>
<dbReference type="PROSITE" id="PS50088">
    <property type="entry name" value="ANK_REPEAT"/>
    <property type="match status" value="2"/>
</dbReference>
<keyword evidence="7" id="KW-1185">Reference proteome</keyword>
<evidence type="ECO:0000256" key="3">
    <source>
        <dbReference type="ARBA" id="ARBA00022737"/>
    </source>
</evidence>
<reference evidence="7" key="1">
    <citation type="submission" date="2021-01" db="EMBL/GenBank/DDBJ databases">
        <title>Caligus Genome Assembly.</title>
        <authorList>
            <person name="Gallardo-Escarate C."/>
        </authorList>
    </citation>
    <scope>NUCLEOTIDE SEQUENCE [LARGE SCALE GENOMIC DNA]</scope>
</reference>
<dbReference type="InterPro" id="IPR002110">
    <property type="entry name" value="Ankyrin_rpt"/>
</dbReference>
<dbReference type="GO" id="GO:0043596">
    <property type="term" value="C:nuclear replication fork"/>
    <property type="evidence" value="ECO:0007669"/>
    <property type="project" value="TreeGrafter"/>
</dbReference>
<dbReference type="OrthoDB" id="427518at2759"/>
<dbReference type="SUPFAM" id="SSF48452">
    <property type="entry name" value="TPR-like"/>
    <property type="match status" value="1"/>
</dbReference>
<dbReference type="AlphaFoldDB" id="A0A7T8KGT1"/>
<dbReference type="EMBL" id="CP045890">
    <property type="protein sequence ID" value="QQP55667.1"/>
    <property type="molecule type" value="Genomic_DNA"/>
</dbReference>
<dbReference type="PROSITE" id="PS50297">
    <property type="entry name" value="ANK_REP_REGION"/>
    <property type="match status" value="2"/>
</dbReference>
<gene>
    <name evidence="6" type="ORF">FKW44_000084</name>
</gene>
<evidence type="ECO:0000256" key="2">
    <source>
        <dbReference type="ARBA" id="ARBA00022614"/>
    </source>
</evidence>